<feature type="transmembrane region" description="Helical" evidence="1">
    <location>
        <begin position="82"/>
        <end position="104"/>
    </location>
</feature>
<evidence type="ECO:0000313" key="3">
    <source>
        <dbReference type="Proteomes" id="UP001182991"/>
    </source>
</evidence>
<keyword evidence="3" id="KW-1185">Reference proteome</keyword>
<feature type="transmembrane region" description="Helical" evidence="1">
    <location>
        <begin position="20"/>
        <end position="36"/>
    </location>
</feature>
<feature type="transmembrane region" description="Helical" evidence="1">
    <location>
        <begin position="129"/>
        <end position="151"/>
    </location>
</feature>
<feature type="transmembrane region" description="Helical" evidence="1">
    <location>
        <begin position="208"/>
        <end position="229"/>
    </location>
</feature>
<dbReference type="EMBL" id="JAVRBG010000003">
    <property type="protein sequence ID" value="MDT0293729.1"/>
    <property type="molecule type" value="Genomic_DNA"/>
</dbReference>
<dbReference type="InterPro" id="IPR009324">
    <property type="entry name" value="DUF981"/>
</dbReference>
<gene>
    <name evidence="2" type="ORF">RLT85_03710</name>
</gene>
<keyword evidence="1" id="KW-1133">Transmembrane helix</keyword>
<keyword evidence="1" id="KW-0812">Transmembrane</keyword>
<accession>A0ABU2KGA5</accession>
<comment type="caution">
    <text evidence="2">The sequence shown here is derived from an EMBL/GenBank/DDBJ whole genome shotgun (WGS) entry which is preliminary data.</text>
</comment>
<dbReference type="Proteomes" id="UP001182991">
    <property type="component" value="Unassembled WGS sequence"/>
</dbReference>
<keyword evidence="1" id="KW-0472">Membrane</keyword>
<feature type="transmembrane region" description="Helical" evidence="1">
    <location>
        <begin position="171"/>
        <end position="196"/>
    </location>
</feature>
<organism evidence="2 3">
    <name type="scientific">Mesonia ostreae</name>
    <dbReference type="NCBI Taxonomy" id="861110"/>
    <lineage>
        <taxon>Bacteria</taxon>
        <taxon>Pseudomonadati</taxon>
        <taxon>Bacteroidota</taxon>
        <taxon>Flavobacteriia</taxon>
        <taxon>Flavobacteriales</taxon>
        <taxon>Flavobacteriaceae</taxon>
        <taxon>Mesonia</taxon>
    </lineage>
</organism>
<sequence>MSQDSGLIIDWVNMPTYNTIMALATGATLMSLAKIGQQLYKKEQINPLGWSLNLGVLSVLLFTTGLHMTLTWPLAKYFPFDNIVFGEPTLAIGVLALGLSFYFYKAKTSILSSTTPFKEVARVVWHLKYLLYGLGLSLIAIGIAGVTYQLFAAPPEEPITGQFADYPMVEATFISLLWALTGVASILVPSVLHYFALGKTAITNKLKLTFALLYGLGVIFLLFGAFNYFTHIGLIVNTMAK</sequence>
<evidence type="ECO:0000313" key="2">
    <source>
        <dbReference type="EMBL" id="MDT0293729.1"/>
    </source>
</evidence>
<dbReference type="Pfam" id="PF06168">
    <property type="entry name" value="DUF981"/>
    <property type="match status" value="1"/>
</dbReference>
<feature type="transmembrane region" description="Helical" evidence="1">
    <location>
        <begin position="48"/>
        <end position="70"/>
    </location>
</feature>
<protein>
    <submittedName>
        <fullName evidence="2">DUF981 family protein</fullName>
    </submittedName>
</protein>
<dbReference type="RefSeq" id="WP_311400684.1">
    <property type="nucleotide sequence ID" value="NZ_JAVRBG010000003.1"/>
</dbReference>
<proteinExistence type="predicted"/>
<reference evidence="3" key="1">
    <citation type="submission" date="2023-07" db="EMBL/GenBank/DDBJ databases">
        <title>Isolating and identifying novel microbial strains from the Mariana Trench.</title>
        <authorList>
            <person name="Fu H."/>
        </authorList>
    </citation>
    <scope>NUCLEOTIDE SEQUENCE [LARGE SCALE GENOMIC DNA]</scope>
    <source>
        <strain evidence="3">T-y2</strain>
    </source>
</reference>
<name>A0ABU2KGA5_9FLAO</name>
<evidence type="ECO:0000256" key="1">
    <source>
        <dbReference type="SAM" id="Phobius"/>
    </source>
</evidence>